<evidence type="ECO:0000259" key="3">
    <source>
        <dbReference type="Pfam" id="PF02826"/>
    </source>
</evidence>
<dbReference type="PROSITE" id="PS00671">
    <property type="entry name" value="D_2_HYDROXYACID_DH_3"/>
    <property type="match status" value="1"/>
</dbReference>
<feature type="domain" description="D-isomer specific 2-hydroxyacid dehydrogenase NAD-binding" evidence="3">
    <location>
        <begin position="105"/>
        <end position="281"/>
    </location>
</feature>
<evidence type="ECO:0000256" key="1">
    <source>
        <dbReference type="ARBA" id="ARBA00023002"/>
    </source>
</evidence>
<accession>A0ABP4UEU6</accession>
<keyword evidence="2" id="KW-0520">NAD</keyword>
<dbReference type="PANTHER" id="PTHR10996:SF178">
    <property type="entry name" value="2-HYDROXYACID DEHYDROGENASE YGL185C-RELATED"/>
    <property type="match status" value="1"/>
</dbReference>
<dbReference type="CDD" id="cd12166">
    <property type="entry name" value="2-Hacid_dh_7"/>
    <property type="match status" value="1"/>
</dbReference>
<dbReference type="InterPro" id="IPR050223">
    <property type="entry name" value="D-isomer_2-hydroxyacid_DH"/>
</dbReference>
<dbReference type="InterPro" id="IPR029753">
    <property type="entry name" value="D-isomer_DH_CS"/>
</dbReference>
<keyword evidence="1" id="KW-0560">Oxidoreductase</keyword>
<dbReference type="EMBL" id="BAAAPL010000002">
    <property type="protein sequence ID" value="GAA1704287.1"/>
    <property type="molecule type" value="Genomic_DNA"/>
</dbReference>
<dbReference type="Pfam" id="PF02826">
    <property type="entry name" value="2-Hacid_dh_C"/>
    <property type="match status" value="1"/>
</dbReference>
<organism evidence="4 5">
    <name type="scientific">Microbacterium sediminicola</name>
    <dbReference type="NCBI Taxonomy" id="415210"/>
    <lineage>
        <taxon>Bacteria</taxon>
        <taxon>Bacillati</taxon>
        <taxon>Actinomycetota</taxon>
        <taxon>Actinomycetes</taxon>
        <taxon>Micrococcales</taxon>
        <taxon>Microbacteriaceae</taxon>
        <taxon>Microbacterium</taxon>
    </lineage>
</organism>
<sequence>MSSDIQPLVVTVPSATLLDDLTPAPEGVEILEWDMRDPAPRARLDIVVPPYMRGPRVLKALAGLDVGLVQGQSIGFDGIAENLPAGNVFANAASVHEASTAELAVALTLAAQRELPRFVRAQDAARWDGPGPSGVSVESLADRRVLLVGFGGVGKGIAVRLAGFEAEVTAVASRGRVEEGIQVHAMSDIQSLLPAAEIVILSLPATAETVGIVDDAFLSALPDGALIVNVGRGPLVDTAALIDHVTRGRIRAALDVMVPEPLPSDHALWTLPGVILTPHVGGASSAMRPRIAKLVCTQIERMRAGEEPLNVVIRN</sequence>
<dbReference type="RefSeq" id="WP_344072666.1">
    <property type="nucleotide sequence ID" value="NZ_BAAAPL010000002.1"/>
</dbReference>
<keyword evidence="5" id="KW-1185">Reference proteome</keyword>
<evidence type="ECO:0000313" key="5">
    <source>
        <dbReference type="Proteomes" id="UP001501690"/>
    </source>
</evidence>
<dbReference type="InterPro" id="IPR036291">
    <property type="entry name" value="NAD(P)-bd_dom_sf"/>
</dbReference>
<dbReference type="Gene3D" id="3.40.50.720">
    <property type="entry name" value="NAD(P)-binding Rossmann-like Domain"/>
    <property type="match status" value="2"/>
</dbReference>
<dbReference type="InterPro" id="IPR006140">
    <property type="entry name" value="D-isomer_DH_NAD-bd"/>
</dbReference>
<evidence type="ECO:0000256" key="2">
    <source>
        <dbReference type="ARBA" id="ARBA00023027"/>
    </source>
</evidence>
<evidence type="ECO:0000313" key="4">
    <source>
        <dbReference type="EMBL" id="GAA1704287.1"/>
    </source>
</evidence>
<dbReference type="PANTHER" id="PTHR10996">
    <property type="entry name" value="2-HYDROXYACID DEHYDROGENASE-RELATED"/>
    <property type="match status" value="1"/>
</dbReference>
<protein>
    <submittedName>
        <fullName evidence="4">2-hydroxyacid dehydrogenase</fullName>
    </submittedName>
</protein>
<dbReference type="Proteomes" id="UP001501690">
    <property type="component" value="Unassembled WGS sequence"/>
</dbReference>
<dbReference type="SUPFAM" id="SSF51735">
    <property type="entry name" value="NAD(P)-binding Rossmann-fold domains"/>
    <property type="match status" value="1"/>
</dbReference>
<reference evidence="5" key="1">
    <citation type="journal article" date="2019" name="Int. J. Syst. Evol. Microbiol.">
        <title>The Global Catalogue of Microorganisms (GCM) 10K type strain sequencing project: providing services to taxonomists for standard genome sequencing and annotation.</title>
        <authorList>
            <consortium name="The Broad Institute Genomics Platform"/>
            <consortium name="The Broad Institute Genome Sequencing Center for Infectious Disease"/>
            <person name="Wu L."/>
            <person name="Ma J."/>
        </authorList>
    </citation>
    <scope>NUCLEOTIDE SEQUENCE [LARGE SCALE GENOMIC DNA]</scope>
    <source>
        <strain evidence="5">JCM 15577</strain>
    </source>
</reference>
<gene>
    <name evidence="4" type="ORF">GCM10009808_22700</name>
</gene>
<proteinExistence type="predicted"/>
<name>A0ABP4UEU6_9MICO</name>
<comment type="caution">
    <text evidence="4">The sequence shown here is derived from an EMBL/GenBank/DDBJ whole genome shotgun (WGS) entry which is preliminary data.</text>
</comment>